<dbReference type="CDD" id="cd17470">
    <property type="entry name" value="T3SS_Flik_C"/>
    <property type="match status" value="1"/>
</dbReference>
<keyword evidence="4" id="KW-1185">Reference proteome</keyword>
<feature type="compositionally biased region" description="Low complexity" evidence="1">
    <location>
        <begin position="103"/>
        <end position="122"/>
    </location>
</feature>
<feature type="compositionally biased region" description="Pro residues" evidence="1">
    <location>
        <begin position="92"/>
        <end position="102"/>
    </location>
</feature>
<reference evidence="3 4" key="1">
    <citation type="submission" date="2016-08" db="EMBL/GenBank/DDBJ databases">
        <title>Draft genome of the agarase producing Sphingomonas sp. MCT13.</title>
        <authorList>
            <person name="D'Andrea M.M."/>
            <person name="Rossolini G.M."/>
            <person name="Thaller M.C."/>
        </authorList>
    </citation>
    <scope>NUCLEOTIDE SEQUENCE [LARGE SCALE GENOMIC DNA]</scope>
    <source>
        <strain evidence="3 4">MCT13</strain>
    </source>
</reference>
<feature type="region of interest" description="Disordered" evidence="1">
    <location>
        <begin position="493"/>
        <end position="536"/>
    </location>
</feature>
<accession>A0A1E3LV47</accession>
<dbReference type="InterPro" id="IPR052563">
    <property type="entry name" value="FliK"/>
</dbReference>
<dbReference type="Pfam" id="PF02120">
    <property type="entry name" value="Flg_hook"/>
    <property type="match status" value="1"/>
</dbReference>
<dbReference type="STRING" id="1888892.BFL28_16800"/>
<dbReference type="Proteomes" id="UP000094487">
    <property type="component" value="Unassembled WGS sequence"/>
</dbReference>
<dbReference type="InterPro" id="IPR021136">
    <property type="entry name" value="Flagellar_hook_control-like_C"/>
</dbReference>
<name>A0A1E3LV47_9SPHN</name>
<gene>
    <name evidence="3" type="ORF">BFL28_16800</name>
</gene>
<dbReference type="EMBL" id="MDDS01000025">
    <property type="protein sequence ID" value="ODP37628.1"/>
    <property type="molecule type" value="Genomic_DNA"/>
</dbReference>
<dbReference type="PANTHER" id="PTHR37533:SF2">
    <property type="entry name" value="FLAGELLAR HOOK-LENGTH CONTROL PROTEIN"/>
    <property type="match status" value="1"/>
</dbReference>
<evidence type="ECO:0000313" key="4">
    <source>
        <dbReference type="Proteomes" id="UP000094487"/>
    </source>
</evidence>
<sequence length="536" mass="53716">MPDLLASIQITPSLPALAAIVPLRAAPVALPGSAMVGPPGIDFGAALVGLLDPAKPLQPSDDRQAGAADGKALPELDVADSDPLIAWAPQPLGAPPPAPTPDAEPTGDALPSSAPVAGSSPAPLIPAASTASAPVADQPPLGVESASTAMPLRPAASHAAPTPFTPGSSQIASMQPEPSPLTPPEAPPAPIAAVDPATLASEADAQLDPIANDRSVTREPLDLARPEAGHSSQPQAVLTPGAPRLAPPPRPGTPALPPAIAPAVVAPAAGASPMPRLAMEVAATSAGTDAVPPSELEPANSITAPLHADPATGADPVRRFHTVTHGGAAAKADTTLWVALQPQSPVPAAVTSGAAAQVFAAALSTAGGAGPVEARPVDARIDAATLFGGPIALETRPIPAPGTNAPLDLTRHDWPEQMIDRIAALRDAAEAADTRIKLAPENMGALEISLRREGDRVHVHFTAENPAARQLIAEAAPRLAELADARGVKLGQATVDGGSQQGSQHDAQQRQQPAQTSSHNGQASATAEPRSDERIA</sequence>
<organism evidence="3 4">
    <name type="scientific">Sphingomonas turrisvirgatae</name>
    <dbReference type="NCBI Taxonomy" id="1888892"/>
    <lineage>
        <taxon>Bacteria</taxon>
        <taxon>Pseudomonadati</taxon>
        <taxon>Pseudomonadota</taxon>
        <taxon>Alphaproteobacteria</taxon>
        <taxon>Sphingomonadales</taxon>
        <taxon>Sphingomonadaceae</taxon>
        <taxon>Sphingomonas</taxon>
    </lineage>
</organism>
<dbReference type="AlphaFoldDB" id="A0A1E3LV47"/>
<dbReference type="OrthoDB" id="7586319at2"/>
<feature type="compositionally biased region" description="Polar residues" evidence="1">
    <location>
        <begin position="516"/>
        <end position="525"/>
    </location>
</feature>
<feature type="compositionally biased region" description="Pro residues" evidence="1">
    <location>
        <begin position="177"/>
        <end position="190"/>
    </location>
</feature>
<feature type="domain" description="Flagellar hook-length control protein-like C-terminal" evidence="2">
    <location>
        <begin position="428"/>
        <end position="503"/>
    </location>
</feature>
<feature type="compositionally biased region" description="Pro residues" evidence="1">
    <location>
        <begin position="245"/>
        <end position="254"/>
    </location>
</feature>
<evidence type="ECO:0000256" key="1">
    <source>
        <dbReference type="SAM" id="MobiDB-lite"/>
    </source>
</evidence>
<dbReference type="RefSeq" id="WP_069320611.1">
    <property type="nucleotide sequence ID" value="NZ_MDDS01000025.1"/>
</dbReference>
<dbReference type="PANTHER" id="PTHR37533">
    <property type="entry name" value="FLAGELLAR HOOK-LENGTH CONTROL PROTEIN"/>
    <property type="match status" value="1"/>
</dbReference>
<feature type="region of interest" description="Disordered" evidence="1">
    <location>
        <begin position="224"/>
        <end position="254"/>
    </location>
</feature>
<protein>
    <recommendedName>
        <fullName evidence="2">Flagellar hook-length control protein-like C-terminal domain-containing protein</fullName>
    </recommendedName>
</protein>
<feature type="compositionally biased region" description="Low complexity" evidence="1">
    <location>
        <begin position="504"/>
        <end position="515"/>
    </location>
</feature>
<dbReference type="Gene3D" id="3.30.750.140">
    <property type="match status" value="1"/>
</dbReference>
<evidence type="ECO:0000259" key="2">
    <source>
        <dbReference type="Pfam" id="PF02120"/>
    </source>
</evidence>
<evidence type="ECO:0000313" key="3">
    <source>
        <dbReference type="EMBL" id="ODP37628.1"/>
    </source>
</evidence>
<comment type="caution">
    <text evidence="3">The sequence shown here is derived from an EMBL/GenBank/DDBJ whole genome shotgun (WGS) entry which is preliminary data.</text>
</comment>
<feature type="region of interest" description="Disordered" evidence="1">
    <location>
        <begin position="86"/>
        <end position="192"/>
    </location>
</feature>
<proteinExistence type="predicted"/>
<dbReference type="InterPro" id="IPR038610">
    <property type="entry name" value="FliK-like_C_sf"/>
</dbReference>